<evidence type="ECO:0000313" key="2">
    <source>
        <dbReference type="EMBL" id="MBB3172361.1"/>
    </source>
</evidence>
<accession>A0A850NNW8</accession>
<dbReference type="AlphaFoldDB" id="A0A850NNW8"/>
<dbReference type="PANTHER" id="PTHR34989">
    <property type="entry name" value="PROTEIN HDED"/>
    <property type="match status" value="1"/>
</dbReference>
<evidence type="ECO:0000256" key="1">
    <source>
        <dbReference type="SAM" id="Phobius"/>
    </source>
</evidence>
<name>A0A850NNW8_9PROT</name>
<dbReference type="PANTHER" id="PTHR34989:SF1">
    <property type="entry name" value="PROTEIN HDED"/>
    <property type="match status" value="1"/>
</dbReference>
<evidence type="ECO:0000313" key="5">
    <source>
        <dbReference type="Proteomes" id="UP000565205"/>
    </source>
</evidence>
<keyword evidence="4" id="KW-1185">Reference proteome</keyword>
<feature type="transmembrane region" description="Helical" evidence="1">
    <location>
        <begin position="74"/>
        <end position="93"/>
    </location>
</feature>
<dbReference type="Pfam" id="PF03729">
    <property type="entry name" value="DUF308"/>
    <property type="match status" value="1"/>
</dbReference>
<keyword evidence="1" id="KW-1133">Transmembrane helix</keyword>
<dbReference type="InterPro" id="IPR005325">
    <property type="entry name" value="DUF308_memb"/>
</dbReference>
<dbReference type="Proteomes" id="UP000557688">
    <property type="component" value="Unassembled WGS sequence"/>
</dbReference>
<feature type="transmembrane region" description="Helical" evidence="1">
    <location>
        <begin position="157"/>
        <end position="180"/>
    </location>
</feature>
<evidence type="ECO:0000313" key="3">
    <source>
        <dbReference type="EMBL" id="NVN29730.1"/>
    </source>
</evidence>
<comment type="caution">
    <text evidence="3">The sequence shown here is derived from an EMBL/GenBank/DDBJ whole genome shotgun (WGS) entry which is preliminary data.</text>
</comment>
<dbReference type="InterPro" id="IPR052712">
    <property type="entry name" value="Acid_resist_chaperone_HdeD"/>
</dbReference>
<reference evidence="2 4" key="2">
    <citation type="submission" date="2020-08" db="EMBL/GenBank/DDBJ databases">
        <title>Genomic Encyclopedia of Type Strains, Phase III (KMG-III): the genomes of soil and plant-associated and newly described type strains.</title>
        <authorList>
            <person name="Whitman W."/>
        </authorList>
    </citation>
    <scope>NUCLEOTIDE SEQUENCE [LARGE SCALE GENOMIC DNA]</scope>
    <source>
        <strain evidence="2 4">CECT 8088</strain>
    </source>
</reference>
<keyword evidence="1" id="KW-0472">Membrane</keyword>
<keyword evidence="1" id="KW-0812">Transmembrane</keyword>
<dbReference type="RefSeq" id="WP_176622668.1">
    <property type="nucleotide sequence ID" value="NZ_JABXXQ010000062.1"/>
</dbReference>
<proteinExistence type="predicted"/>
<feature type="transmembrane region" description="Helical" evidence="1">
    <location>
        <begin position="18"/>
        <end position="38"/>
    </location>
</feature>
<organism evidence="3 5">
    <name type="scientific">Endobacter medicaginis</name>
    <dbReference type="NCBI Taxonomy" id="1181271"/>
    <lineage>
        <taxon>Bacteria</taxon>
        <taxon>Pseudomonadati</taxon>
        <taxon>Pseudomonadota</taxon>
        <taxon>Alphaproteobacteria</taxon>
        <taxon>Acetobacterales</taxon>
        <taxon>Acetobacteraceae</taxon>
        <taxon>Endobacter</taxon>
    </lineage>
</organism>
<dbReference type="EMBL" id="JACHXV010000001">
    <property type="protein sequence ID" value="MBB3172361.1"/>
    <property type="molecule type" value="Genomic_DNA"/>
</dbReference>
<dbReference type="EMBL" id="JABXXQ010000062">
    <property type="protein sequence ID" value="NVN29730.1"/>
    <property type="molecule type" value="Genomic_DNA"/>
</dbReference>
<feature type="transmembrane region" description="Helical" evidence="1">
    <location>
        <begin position="99"/>
        <end position="120"/>
    </location>
</feature>
<sequence length="188" mass="19462">MSGLVTPPTTAQARHTGYALLLIEGVLLVLLGLGAVIAPLVAGVLAAGILGWLLIIAGIAGLVSTFYNRTHIHFWGALLSSIAALVVALLIVFDPGAGAVALSWMLAAWLMVDGVSSIVIALSSRKAGTSTWWWLMLSGLLDWVLALFIAFSNPLVGIAVVGTLVGIDLLFGGIALLAMARGLRRGNI</sequence>
<protein>
    <submittedName>
        <fullName evidence="3">DUF308 domain-containing protein</fullName>
    </submittedName>
</protein>
<reference evidence="3 5" key="1">
    <citation type="submission" date="2020-06" db="EMBL/GenBank/DDBJ databases">
        <title>Description of novel acetic acid bacteria.</title>
        <authorList>
            <person name="Sombolestani A."/>
        </authorList>
    </citation>
    <scope>NUCLEOTIDE SEQUENCE [LARGE SCALE GENOMIC DNA]</scope>
    <source>
        <strain evidence="3 5">LMG 26838</strain>
    </source>
</reference>
<dbReference type="Proteomes" id="UP000565205">
    <property type="component" value="Unassembled WGS sequence"/>
</dbReference>
<feature type="transmembrane region" description="Helical" evidence="1">
    <location>
        <begin position="132"/>
        <end position="151"/>
    </location>
</feature>
<dbReference type="GO" id="GO:0005886">
    <property type="term" value="C:plasma membrane"/>
    <property type="evidence" value="ECO:0007669"/>
    <property type="project" value="TreeGrafter"/>
</dbReference>
<feature type="transmembrane region" description="Helical" evidence="1">
    <location>
        <begin position="44"/>
        <end position="67"/>
    </location>
</feature>
<evidence type="ECO:0000313" key="4">
    <source>
        <dbReference type="Proteomes" id="UP000557688"/>
    </source>
</evidence>
<gene>
    <name evidence="2" type="ORF">FHR90_000167</name>
    <name evidence="3" type="ORF">HUK83_05185</name>
</gene>